<feature type="domain" description="DUF7775" evidence="2">
    <location>
        <begin position="7"/>
        <end position="144"/>
    </location>
</feature>
<evidence type="ECO:0000313" key="4">
    <source>
        <dbReference type="Proteomes" id="UP000001070"/>
    </source>
</evidence>
<dbReference type="eggNOG" id="KOG0906">
    <property type="taxonomic scope" value="Eukaryota"/>
</dbReference>
<feature type="transmembrane region" description="Helical" evidence="1">
    <location>
        <begin position="72"/>
        <end position="91"/>
    </location>
</feature>
<dbReference type="PANTHER" id="PTHR41152">
    <property type="entry name" value="AT26438P-RELATED"/>
    <property type="match status" value="1"/>
</dbReference>
<dbReference type="AlphaFoldDB" id="B4J753"/>
<organism evidence="4">
    <name type="scientific">Drosophila grimshawi</name>
    <name type="common">Hawaiian fruit fly</name>
    <name type="synonym">Idiomyia grimshawi</name>
    <dbReference type="NCBI Taxonomy" id="7222"/>
    <lineage>
        <taxon>Eukaryota</taxon>
        <taxon>Metazoa</taxon>
        <taxon>Ecdysozoa</taxon>
        <taxon>Arthropoda</taxon>
        <taxon>Hexapoda</taxon>
        <taxon>Insecta</taxon>
        <taxon>Pterygota</taxon>
        <taxon>Neoptera</taxon>
        <taxon>Endopterygota</taxon>
        <taxon>Diptera</taxon>
        <taxon>Brachycera</taxon>
        <taxon>Muscomorpha</taxon>
        <taxon>Ephydroidea</taxon>
        <taxon>Drosophilidae</taxon>
        <taxon>Drosophila</taxon>
        <taxon>Hawaiian Drosophila</taxon>
    </lineage>
</organism>
<accession>B4J753</accession>
<dbReference type="InterPro" id="IPR056677">
    <property type="entry name" value="DUF7775"/>
</dbReference>
<sequence length="195" mass="22208">MHKRSKKPVWLLFKLLETILSSICCYVHIKCFESDGVPDIFILCATYGSGCVIGILGILCSFFTLKLNLTTEAITSGVLGSLHLFTVYAHMYLAEHDKLLAFFKDHEKDSYGFLCCCQTNATLSLYAVAVYYLHCNFALDMLLTHSPTKADIVKHPLKLYFISKGVEHYLRRFRWFQYLSVGVVMGSTKRQSFFG</sequence>
<dbReference type="STRING" id="7222.B4J753"/>
<keyword evidence="1" id="KW-1133">Transmembrane helix</keyword>
<dbReference type="PhylomeDB" id="B4J753"/>
<dbReference type="KEGG" id="dgr:6559580"/>
<dbReference type="PANTHER" id="PTHR41152:SF8">
    <property type="entry name" value="AT26438P-RELATED"/>
    <property type="match status" value="1"/>
</dbReference>
<evidence type="ECO:0000259" key="2">
    <source>
        <dbReference type="Pfam" id="PF24985"/>
    </source>
</evidence>
<evidence type="ECO:0000256" key="1">
    <source>
        <dbReference type="SAM" id="Phobius"/>
    </source>
</evidence>
<dbReference type="EMBL" id="CH916367">
    <property type="protein sequence ID" value="EDW01041.1"/>
    <property type="molecule type" value="Genomic_DNA"/>
</dbReference>
<protein>
    <submittedName>
        <fullName evidence="3">GH21210</fullName>
    </submittedName>
</protein>
<reference evidence="3 4" key="1">
    <citation type="journal article" date="2007" name="Nature">
        <title>Evolution of genes and genomes on the Drosophila phylogeny.</title>
        <authorList>
            <consortium name="Drosophila 12 Genomes Consortium"/>
            <person name="Clark A.G."/>
            <person name="Eisen M.B."/>
            <person name="Smith D.R."/>
            <person name="Bergman C.M."/>
            <person name="Oliver B."/>
            <person name="Markow T.A."/>
            <person name="Kaufman T.C."/>
            <person name="Kellis M."/>
            <person name="Gelbart W."/>
            <person name="Iyer V.N."/>
            <person name="Pollard D.A."/>
            <person name="Sackton T.B."/>
            <person name="Larracuente A.M."/>
            <person name="Singh N.D."/>
            <person name="Abad J.P."/>
            <person name="Abt D.N."/>
            <person name="Adryan B."/>
            <person name="Aguade M."/>
            <person name="Akashi H."/>
            <person name="Anderson W.W."/>
            <person name="Aquadro C.F."/>
            <person name="Ardell D.H."/>
            <person name="Arguello R."/>
            <person name="Artieri C.G."/>
            <person name="Barbash D.A."/>
            <person name="Barker D."/>
            <person name="Barsanti P."/>
            <person name="Batterham P."/>
            <person name="Batzoglou S."/>
            <person name="Begun D."/>
            <person name="Bhutkar A."/>
            <person name="Blanco E."/>
            <person name="Bosak S.A."/>
            <person name="Bradley R.K."/>
            <person name="Brand A.D."/>
            <person name="Brent M.R."/>
            <person name="Brooks A.N."/>
            <person name="Brown R.H."/>
            <person name="Butlin R.K."/>
            <person name="Caggese C."/>
            <person name="Calvi B.R."/>
            <person name="Bernardo de Carvalho A."/>
            <person name="Caspi A."/>
            <person name="Castrezana S."/>
            <person name="Celniker S.E."/>
            <person name="Chang J.L."/>
            <person name="Chapple C."/>
            <person name="Chatterji S."/>
            <person name="Chinwalla A."/>
            <person name="Civetta A."/>
            <person name="Clifton S.W."/>
            <person name="Comeron J.M."/>
            <person name="Costello J.C."/>
            <person name="Coyne J.A."/>
            <person name="Daub J."/>
            <person name="David R.G."/>
            <person name="Delcher A.L."/>
            <person name="Delehaunty K."/>
            <person name="Do C.B."/>
            <person name="Ebling H."/>
            <person name="Edwards K."/>
            <person name="Eickbush T."/>
            <person name="Evans J.D."/>
            <person name="Filipski A."/>
            <person name="Findeiss S."/>
            <person name="Freyhult E."/>
            <person name="Fulton L."/>
            <person name="Fulton R."/>
            <person name="Garcia A.C."/>
            <person name="Gardiner A."/>
            <person name="Garfield D.A."/>
            <person name="Garvin B.E."/>
            <person name="Gibson G."/>
            <person name="Gilbert D."/>
            <person name="Gnerre S."/>
            <person name="Godfrey J."/>
            <person name="Good R."/>
            <person name="Gotea V."/>
            <person name="Gravely B."/>
            <person name="Greenberg A.J."/>
            <person name="Griffiths-Jones S."/>
            <person name="Gross S."/>
            <person name="Guigo R."/>
            <person name="Gustafson E.A."/>
            <person name="Haerty W."/>
            <person name="Hahn M.W."/>
            <person name="Halligan D.L."/>
            <person name="Halpern A.L."/>
            <person name="Halter G.M."/>
            <person name="Han M.V."/>
            <person name="Heger A."/>
            <person name="Hillier L."/>
            <person name="Hinrichs A.S."/>
            <person name="Holmes I."/>
            <person name="Hoskins R.A."/>
            <person name="Hubisz M.J."/>
            <person name="Hultmark D."/>
            <person name="Huntley M.A."/>
            <person name="Jaffe D.B."/>
            <person name="Jagadeeshan S."/>
            <person name="Jeck W.R."/>
            <person name="Johnson J."/>
            <person name="Jones C.D."/>
            <person name="Jordan W.C."/>
            <person name="Karpen G.H."/>
            <person name="Kataoka E."/>
            <person name="Keightley P.D."/>
            <person name="Kheradpour P."/>
            <person name="Kirkness E.F."/>
            <person name="Koerich L.B."/>
            <person name="Kristiansen K."/>
            <person name="Kudrna D."/>
            <person name="Kulathinal R.J."/>
            <person name="Kumar S."/>
            <person name="Kwok R."/>
            <person name="Lander E."/>
            <person name="Langley C.H."/>
            <person name="Lapoint R."/>
            <person name="Lazzaro B.P."/>
            <person name="Lee S.J."/>
            <person name="Levesque L."/>
            <person name="Li R."/>
            <person name="Lin C.F."/>
            <person name="Lin M.F."/>
            <person name="Lindblad-Toh K."/>
            <person name="Llopart A."/>
            <person name="Long M."/>
            <person name="Low L."/>
            <person name="Lozovsky E."/>
            <person name="Lu J."/>
            <person name="Luo M."/>
            <person name="Machado C.A."/>
            <person name="Makalowski W."/>
            <person name="Marzo M."/>
            <person name="Matsuda M."/>
            <person name="Matzkin L."/>
            <person name="McAllister B."/>
            <person name="McBride C.S."/>
            <person name="McKernan B."/>
            <person name="McKernan K."/>
            <person name="Mendez-Lago M."/>
            <person name="Minx P."/>
            <person name="Mollenhauer M.U."/>
            <person name="Montooth K."/>
            <person name="Mount S.M."/>
            <person name="Mu X."/>
            <person name="Myers E."/>
            <person name="Negre B."/>
            <person name="Newfeld S."/>
            <person name="Nielsen R."/>
            <person name="Noor M.A."/>
            <person name="O'Grady P."/>
            <person name="Pachter L."/>
            <person name="Papaceit M."/>
            <person name="Parisi M.J."/>
            <person name="Parisi M."/>
            <person name="Parts L."/>
            <person name="Pedersen J.S."/>
            <person name="Pesole G."/>
            <person name="Phillippy A.M."/>
            <person name="Ponting C.P."/>
            <person name="Pop M."/>
            <person name="Porcelli D."/>
            <person name="Powell J.R."/>
            <person name="Prohaska S."/>
            <person name="Pruitt K."/>
            <person name="Puig M."/>
            <person name="Quesneville H."/>
            <person name="Ram K.R."/>
            <person name="Rand D."/>
            <person name="Rasmussen M.D."/>
            <person name="Reed L.K."/>
            <person name="Reenan R."/>
            <person name="Reily A."/>
            <person name="Remington K.A."/>
            <person name="Rieger T.T."/>
            <person name="Ritchie M.G."/>
            <person name="Robin C."/>
            <person name="Rogers Y.H."/>
            <person name="Rohde C."/>
            <person name="Rozas J."/>
            <person name="Rubenfield M.J."/>
            <person name="Ruiz A."/>
            <person name="Russo S."/>
            <person name="Salzberg S.L."/>
            <person name="Sanchez-Gracia A."/>
            <person name="Saranga D.J."/>
            <person name="Sato H."/>
            <person name="Schaeffer S.W."/>
            <person name="Schatz M.C."/>
            <person name="Schlenke T."/>
            <person name="Schwartz R."/>
            <person name="Segarra C."/>
            <person name="Singh R.S."/>
            <person name="Sirot L."/>
            <person name="Sirota M."/>
            <person name="Sisneros N.B."/>
            <person name="Smith C.D."/>
            <person name="Smith T.F."/>
            <person name="Spieth J."/>
            <person name="Stage D.E."/>
            <person name="Stark A."/>
            <person name="Stephan W."/>
            <person name="Strausberg R.L."/>
            <person name="Strempel S."/>
            <person name="Sturgill D."/>
            <person name="Sutton G."/>
            <person name="Sutton G.G."/>
            <person name="Tao W."/>
            <person name="Teichmann S."/>
            <person name="Tobari Y.N."/>
            <person name="Tomimura Y."/>
            <person name="Tsolas J.M."/>
            <person name="Valente V.L."/>
            <person name="Venter E."/>
            <person name="Venter J.C."/>
            <person name="Vicario S."/>
            <person name="Vieira F.G."/>
            <person name="Vilella A.J."/>
            <person name="Villasante A."/>
            <person name="Walenz B."/>
            <person name="Wang J."/>
            <person name="Wasserman M."/>
            <person name="Watts T."/>
            <person name="Wilson D."/>
            <person name="Wilson R.K."/>
            <person name="Wing R.A."/>
            <person name="Wolfner M.F."/>
            <person name="Wong A."/>
            <person name="Wong G.K."/>
            <person name="Wu C.I."/>
            <person name="Wu G."/>
            <person name="Yamamoto D."/>
            <person name="Yang H.P."/>
            <person name="Yang S.P."/>
            <person name="Yorke J.A."/>
            <person name="Yoshida K."/>
            <person name="Zdobnov E."/>
            <person name="Zhang P."/>
            <person name="Zhang Y."/>
            <person name="Zimin A.V."/>
            <person name="Baldwin J."/>
            <person name="Abdouelleil A."/>
            <person name="Abdulkadir J."/>
            <person name="Abebe A."/>
            <person name="Abera B."/>
            <person name="Abreu J."/>
            <person name="Acer S.C."/>
            <person name="Aftuck L."/>
            <person name="Alexander A."/>
            <person name="An P."/>
            <person name="Anderson E."/>
            <person name="Anderson S."/>
            <person name="Arachi H."/>
            <person name="Azer M."/>
            <person name="Bachantsang P."/>
            <person name="Barry A."/>
            <person name="Bayul T."/>
            <person name="Berlin A."/>
            <person name="Bessette D."/>
            <person name="Bloom T."/>
            <person name="Blye J."/>
            <person name="Boguslavskiy L."/>
            <person name="Bonnet C."/>
            <person name="Boukhgalter B."/>
            <person name="Bourzgui I."/>
            <person name="Brown A."/>
            <person name="Cahill P."/>
            <person name="Channer S."/>
            <person name="Cheshatsang Y."/>
            <person name="Chuda L."/>
            <person name="Citroen M."/>
            <person name="Collymore A."/>
            <person name="Cooke P."/>
            <person name="Costello M."/>
            <person name="D'Aco K."/>
            <person name="Daza R."/>
            <person name="De Haan G."/>
            <person name="DeGray S."/>
            <person name="DeMaso C."/>
            <person name="Dhargay N."/>
            <person name="Dooley K."/>
            <person name="Dooley E."/>
            <person name="Doricent M."/>
            <person name="Dorje P."/>
            <person name="Dorjee K."/>
            <person name="Dupes A."/>
            <person name="Elong R."/>
            <person name="Falk J."/>
            <person name="Farina A."/>
            <person name="Faro S."/>
            <person name="Ferguson D."/>
            <person name="Fisher S."/>
            <person name="Foley C.D."/>
            <person name="Franke A."/>
            <person name="Friedrich D."/>
            <person name="Gadbois L."/>
            <person name="Gearin G."/>
            <person name="Gearin C.R."/>
            <person name="Giannoukos G."/>
            <person name="Goode T."/>
            <person name="Graham J."/>
            <person name="Grandbois E."/>
            <person name="Grewal S."/>
            <person name="Gyaltsen K."/>
            <person name="Hafez N."/>
            <person name="Hagos B."/>
            <person name="Hall J."/>
            <person name="Henson C."/>
            <person name="Hollinger A."/>
            <person name="Honan T."/>
            <person name="Huard M.D."/>
            <person name="Hughes L."/>
            <person name="Hurhula B."/>
            <person name="Husby M.E."/>
            <person name="Kamat A."/>
            <person name="Kanga B."/>
            <person name="Kashin S."/>
            <person name="Khazanovich D."/>
            <person name="Kisner P."/>
            <person name="Lance K."/>
            <person name="Lara M."/>
            <person name="Lee W."/>
            <person name="Lennon N."/>
            <person name="Letendre F."/>
            <person name="LeVine R."/>
            <person name="Lipovsky A."/>
            <person name="Liu X."/>
            <person name="Liu J."/>
            <person name="Liu S."/>
            <person name="Lokyitsang T."/>
            <person name="Lokyitsang Y."/>
            <person name="Lubonja R."/>
            <person name="Lui A."/>
            <person name="MacDonald P."/>
            <person name="Magnisalis V."/>
            <person name="Maru K."/>
            <person name="Matthews C."/>
            <person name="McCusker W."/>
            <person name="McDonough S."/>
            <person name="Mehta T."/>
            <person name="Meldrim J."/>
            <person name="Meneus L."/>
            <person name="Mihai O."/>
            <person name="Mihalev A."/>
            <person name="Mihova T."/>
            <person name="Mittelman R."/>
            <person name="Mlenga V."/>
            <person name="Montmayeur A."/>
            <person name="Mulrain L."/>
            <person name="Navidi A."/>
            <person name="Naylor J."/>
            <person name="Negash T."/>
            <person name="Nguyen T."/>
            <person name="Nguyen N."/>
            <person name="Nicol R."/>
            <person name="Norbu C."/>
            <person name="Norbu N."/>
            <person name="Novod N."/>
            <person name="O'Neill B."/>
            <person name="Osman S."/>
            <person name="Markiewicz E."/>
            <person name="Oyono O.L."/>
            <person name="Patti C."/>
            <person name="Phunkhang P."/>
            <person name="Pierre F."/>
            <person name="Priest M."/>
            <person name="Raghuraman S."/>
            <person name="Rege F."/>
            <person name="Reyes R."/>
            <person name="Rise C."/>
            <person name="Rogov P."/>
            <person name="Ross K."/>
            <person name="Ryan E."/>
            <person name="Settipalli S."/>
            <person name="Shea T."/>
            <person name="Sherpa N."/>
            <person name="Shi L."/>
            <person name="Shih D."/>
            <person name="Sparrow T."/>
            <person name="Spaulding J."/>
            <person name="Stalker J."/>
            <person name="Stange-Thomann N."/>
            <person name="Stavropoulos S."/>
            <person name="Stone C."/>
            <person name="Strader C."/>
            <person name="Tesfaye S."/>
            <person name="Thomson T."/>
            <person name="Thoulutsang Y."/>
            <person name="Thoulutsang D."/>
            <person name="Topham K."/>
            <person name="Topping I."/>
            <person name="Tsamla T."/>
            <person name="Vassiliev H."/>
            <person name="Vo A."/>
            <person name="Wangchuk T."/>
            <person name="Wangdi T."/>
            <person name="Weiand M."/>
            <person name="Wilkinson J."/>
            <person name="Wilson A."/>
            <person name="Yadav S."/>
            <person name="Young G."/>
            <person name="Yu Q."/>
            <person name="Zembek L."/>
            <person name="Zhong D."/>
            <person name="Zimmer A."/>
            <person name="Zwirko Z."/>
            <person name="Jaffe D.B."/>
            <person name="Alvarez P."/>
            <person name="Brockman W."/>
            <person name="Butler J."/>
            <person name="Chin C."/>
            <person name="Gnerre S."/>
            <person name="Grabherr M."/>
            <person name="Kleber M."/>
            <person name="Mauceli E."/>
            <person name="MacCallum I."/>
        </authorList>
    </citation>
    <scope>NUCLEOTIDE SEQUENCE [LARGE SCALE GENOMIC DNA]</scope>
    <source>
        <strain evidence="4">Tucson 15287-2541.00</strain>
    </source>
</reference>
<evidence type="ECO:0000313" key="3">
    <source>
        <dbReference type="EMBL" id="EDW01041.1"/>
    </source>
</evidence>
<dbReference type="InParanoid" id="B4J753"/>
<dbReference type="Proteomes" id="UP000001070">
    <property type="component" value="Unassembled WGS sequence"/>
</dbReference>
<name>B4J753_DROGR</name>
<feature type="transmembrane region" description="Helical" evidence="1">
    <location>
        <begin position="40"/>
        <end position="65"/>
    </location>
</feature>
<dbReference type="Pfam" id="PF24985">
    <property type="entry name" value="DUF7775"/>
    <property type="match status" value="1"/>
</dbReference>
<dbReference type="OrthoDB" id="7883363at2759"/>
<keyword evidence="1" id="KW-0812">Transmembrane</keyword>
<keyword evidence="4" id="KW-1185">Reference proteome</keyword>
<feature type="transmembrane region" description="Helical" evidence="1">
    <location>
        <begin position="111"/>
        <end position="133"/>
    </location>
</feature>
<gene>
    <name evidence="3" type="primary">Dgri\GH21210</name>
    <name evidence="3" type="ORF">Dgri_GH21210</name>
</gene>
<keyword evidence="1" id="KW-0472">Membrane</keyword>
<dbReference type="OMA" id="YYLHCTF"/>
<dbReference type="HOGENOM" id="CLU_1225935_0_0_1"/>
<proteinExistence type="predicted"/>